<dbReference type="SUPFAM" id="SSF50129">
    <property type="entry name" value="GroES-like"/>
    <property type="match status" value="1"/>
</dbReference>
<dbReference type="Proteomes" id="UP001157960">
    <property type="component" value="Unassembled WGS sequence"/>
</dbReference>
<dbReference type="InterPro" id="IPR020843">
    <property type="entry name" value="ER"/>
</dbReference>
<protein>
    <submittedName>
        <fullName evidence="2">NADPH:quinone reductase</fullName>
    </submittedName>
</protein>
<dbReference type="RefSeq" id="WP_283423583.1">
    <property type="nucleotide sequence ID" value="NZ_FXTZ01000016.1"/>
</dbReference>
<dbReference type="Pfam" id="PF13602">
    <property type="entry name" value="ADH_zinc_N_2"/>
    <property type="match status" value="1"/>
</dbReference>
<feature type="domain" description="Enoyl reductase (ER)" evidence="1">
    <location>
        <begin position="10"/>
        <end position="311"/>
    </location>
</feature>
<accession>A0ABY1PGJ1</accession>
<dbReference type="Pfam" id="PF08240">
    <property type="entry name" value="ADH_N"/>
    <property type="match status" value="1"/>
</dbReference>
<reference evidence="2 3" key="1">
    <citation type="submission" date="2017-05" db="EMBL/GenBank/DDBJ databases">
        <authorList>
            <person name="Varghese N."/>
            <person name="Submissions S."/>
        </authorList>
    </citation>
    <scope>NUCLEOTIDE SEQUENCE [LARGE SCALE GENOMIC DNA]</scope>
    <source>
        <strain evidence="2 3">DSM 28214</strain>
    </source>
</reference>
<evidence type="ECO:0000313" key="2">
    <source>
        <dbReference type="EMBL" id="SMP33629.1"/>
    </source>
</evidence>
<dbReference type="InterPro" id="IPR036291">
    <property type="entry name" value="NAD(P)-bd_dom_sf"/>
</dbReference>
<dbReference type="InterPro" id="IPR011032">
    <property type="entry name" value="GroES-like_sf"/>
</dbReference>
<dbReference type="SUPFAM" id="SSF51735">
    <property type="entry name" value="NAD(P)-binding Rossmann-fold domains"/>
    <property type="match status" value="1"/>
</dbReference>
<proteinExistence type="predicted"/>
<dbReference type="SMART" id="SM00829">
    <property type="entry name" value="PKS_ER"/>
    <property type="match status" value="1"/>
</dbReference>
<dbReference type="InterPro" id="IPR013154">
    <property type="entry name" value="ADH-like_N"/>
</dbReference>
<dbReference type="PANTHER" id="PTHR11695">
    <property type="entry name" value="ALCOHOL DEHYDROGENASE RELATED"/>
    <property type="match status" value="1"/>
</dbReference>
<keyword evidence="3" id="KW-1185">Reference proteome</keyword>
<dbReference type="Gene3D" id="3.40.50.720">
    <property type="entry name" value="NAD(P)-binding Rossmann-like Domain"/>
    <property type="match status" value="1"/>
</dbReference>
<dbReference type="Gene3D" id="3.90.180.10">
    <property type="entry name" value="Medium-chain alcohol dehydrogenases, catalytic domain"/>
    <property type="match status" value="1"/>
</dbReference>
<dbReference type="EMBL" id="FXTZ01000016">
    <property type="protein sequence ID" value="SMP33629.1"/>
    <property type="molecule type" value="Genomic_DNA"/>
</dbReference>
<name>A0ABY1PGJ1_9FLAO</name>
<organism evidence="2 3">
    <name type="scientific">Chryseobacterium profundimaris</name>
    <dbReference type="NCBI Taxonomy" id="1387275"/>
    <lineage>
        <taxon>Bacteria</taxon>
        <taxon>Pseudomonadati</taxon>
        <taxon>Bacteroidota</taxon>
        <taxon>Flavobacteriia</taxon>
        <taxon>Flavobacteriales</taxon>
        <taxon>Weeksellaceae</taxon>
        <taxon>Chryseobacterium group</taxon>
        <taxon>Chryseobacterium</taxon>
    </lineage>
</organism>
<evidence type="ECO:0000259" key="1">
    <source>
        <dbReference type="SMART" id="SM00829"/>
    </source>
</evidence>
<gene>
    <name evidence="2" type="ORF">SAMN06264346_11649</name>
</gene>
<sequence length="319" mass="34752">MKAIVYQKFGNTEVLQIAEQVKPIITSDQVLIRIKAFSINPMDWKIRRGDMKLMSGSKFPKNTGADFAGIIENTGDSVGHLKVGDEVFGVVKNLMKEGVSAEYVAVPASLVWKKPDKISFAQAASLPVVGTAAVTAFEKMGNITSQTKILINGATGGFGMILLQLLKQRGAQITAVTSPKGIEYAKKWGASTVIDYTKEDVLSQKITYDIVVDLSGKMGYKAAKEIMKTRSIFINPTPEPVEIPLAVLGNIFRSKKHIVLLSNPATAYTEVLLDEVSKGLDIGINAKFPFSQYKEAYQYAEKGGYVGKVVIEINNPVIK</sequence>
<dbReference type="PANTHER" id="PTHR11695:SF648">
    <property type="entry name" value="ZINC-BINDING OXIDOREDUCTASE"/>
    <property type="match status" value="1"/>
</dbReference>
<dbReference type="CDD" id="cd05289">
    <property type="entry name" value="MDR_like_2"/>
    <property type="match status" value="1"/>
</dbReference>
<comment type="caution">
    <text evidence="2">The sequence shown here is derived from an EMBL/GenBank/DDBJ whole genome shotgun (WGS) entry which is preliminary data.</text>
</comment>
<evidence type="ECO:0000313" key="3">
    <source>
        <dbReference type="Proteomes" id="UP001157960"/>
    </source>
</evidence>
<dbReference type="InterPro" id="IPR050700">
    <property type="entry name" value="YIM1/Zinc_Alcohol_DH_Fams"/>
</dbReference>